<accession>A0A327YWB9</accession>
<evidence type="ECO:0000313" key="1">
    <source>
        <dbReference type="EMBL" id="RAK24971.1"/>
    </source>
</evidence>
<sequence>MNEVLKETEININHFLPHRAPMLMVDVLKEITTTSVTSVFEINSSNVFVENNYFSEVGLIENAAQTCSCIVGQSFFLSKNGIDAKKDNVNVVGFISGIKKATVFMLPMVNQTIKTSATLVSRFDTDEYSICTMKCATYQDENLLLESEINLFIQEVK</sequence>
<dbReference type="SUPFAM" id="SSF54637">
    <property type="entry name" value="Thioesterase/thiol ester dehydrase-isomerase"/>
    <property type="match status" value="1"/>
</dbReference>
<reference evidence="1 2" key="1">
    <citation type="submission" date="2018-06" db="EMBL/GenBank/DDBJ databases">
        <title>Genomic Encyclopedia of Type Strains, Phase III (KMG-III): the genomes of soil and plant-associated and newly described type strains.</title>
        <authorList>
            <person name="Whitman W."/>
        </authorList>
    </citation>
    <scope>NUCLEOTIDE SEQUENCE [LARGE SCALE GENOMIC DNA]</scope>
    <source>
        <strain evidence="1 2">CGMCC 1.12398</strain>
    </source>
</reference>
<organism evidence="1 2">
    <name type="scientific">Flavobacterium aquaticum</name>
    <dbReference type="NCBI Taxonomy" id="1236486"/>
    <lineage>
        <taxon>Bacteria</taxon>
        <taxon>Pseudomonadati</taxon>
        <taxon>Bacteroidota</taxon>
        <taxon>Flavobacteriia</taxon>
        <taxon>Flavobacteriales</taxon>
        <taxon>Flavobacteriaceae</taxon>
        <taxon>Flavobacterium</taxon>
    </lineage>
</organism>
<evidence type="ECO:0000313" key="2">
    <source>
        <dbReference type="Proteomes" id="UP000249620"/>
    </source>
</evidence>
<dbReference type="Gene3D" id="3.10.129.10">
    <property type="entry name" value="Hotdog Thioesterase"/>
    <property type="match status" value="1"/>
</dbReference>
<dbReference type="InterPro" id="IPR016776">
    <property type="entry name" value="ApeP-like_dehydratase"/>
</dbReference>
<protein>
    <submittedName>
        <fullName evidence="1">Uncharacterized protein</fullName>
    </submittedName>
</protein>
<keyword evidence="2" id="KW-1185">Reference proteome</keyword>
<dbReference type="AlphaFoldDB" id="A0A327YWB9"/>
<proteinExistence type="predicted"/>
<dbReference type="Proteomes" id="UP000249620">
    <property type="component" value="Unassembled WGS sequence"/>
</dbReference>
<gene>
    <name evidence="1" type="ORF">B0I03_101128</name>
</gene>
<dbReference type="Pfam" id="PF22817">
    <property type="entry name" value="ApeP-like"/>
    <property type="match status" value="1"/>
</dbReference>
<dbReference type="RefSeq" id="WP_111565559.1">
    <property type="nucleotide sequence ID" value="NZ_QLMI01000001.1"/>
</dbReference>
<dbReference type="EMBL" id="QLMI01000001">
    <property type="protein sequence ID" value="RAK24971.1"/>
    <property type="molecule type" value="Genomic_DNA"/>
</dbReference>
<name>A0A327YWB9_9FLAO</name>
<dbReference type="OrthoDB" id="826697at2"/>
<dbReference type="InterPro" id="IPR029069">
    <property type="entry name" value="HotDog_dom_sf"/>
</dbReference>
<comment type="caution">
    <text evidence="1">The sequence shown here is derived from an EMBL/GenBank/DDBJ whole genome shotgun (WGS) entry which is preliminary data.</text>
</comment>